<dbReference type="CDD" id="cd07344">
    <property type="entry name" value="M48_yhfN_like"/>
    <property type="match status" value="1"/>
</dbReference>
<dbReference type="STRING" id="1797582.A2442_03085"/>
<feature type="domain" description="YgjP-like metallopeptidase" evidence="1">
    <location>
        <begin position="79"/>
        <end position="174"/>
    </location>
</feature>
<proteinExistence type="predicted"/>
<accession>A0A1F5EJC1</accession>
<dbReference type="Gene3D" id="3.30.2010.10">
    <property type="entry name" value="Metalloproteases ('zincins'), catalytic domain"/>
    <property type="match status" value="1"/>
</dbReference>
<reference evidence="2 3" key="1">
    <citation type="journal article" date="2016" name="Nat. Commun.">
        <title>Thousands of microbial genomes shed light on interconnected biogeochemical processes in an aquifer system.</title>
        <authorList>
            <person name="Anantharaman K."/>
            <person name="Brown C.T."/>
            <person name="Hug L.A."/>
            <person name="Sharon I."/>
            <person name="Castelle C.J."/>
            <person name="Probst A.J."/>
            <person name="Thomas B.C."/>
            <person name="Singh A."/>
            <person name="Wilkins M.J."/>
            <person name="Karaoz U."/>
            <person name="Brodie E.L."/>
            <person name="Williams K.H."/>
            <person name="Hubbard S.S."/>
            <person name="Banfield J.F."/>
        </authorList>
    </citation>
    <scope>NUCLEOTIDE SEQUENCE [LARGE SCALE GENOMIC DNA]</scope>
</reference>
<dbReference type="InterPro" id="IPR002725">
    <property type="entry name" value="YgjP-like_metallopeptidase"/>
</dbReference>
<name>A0A1F5EJC1_9BACT</name>
<evidence type="ECO:0000313" key="3">
    <source>
        <dbReference type="Proteomes" id="UP000179003"/>
    </source>
</evidence>
<evidence type="ECO:0000313" key="2">
    <source>
        <dbReference type="EMBL" id="OGD67502.1"/>
    </source>
</evidence>
<gene>
    <name evidence="2" type="ORF">A2442_03085</name>
</gene>
<comment type="caution">
    <text evidence="2">The sequence shown here is derived from an EMBL/GenBank/DDBJ whole genome shotgun (WGS) entry which is preliminary data.</text>
</comment>
<feature type="domain" description="YgjP-like metallopeptidase" evidence="1">
    <location>
        <begin position="19"/>
        <end position="68"/>
    </location>
</feature>
<organism evidence="2 3">
    <name type="scientific">Candidatus Campbellbacteria bacterium RIFOXYC2_FULL_35_25</name>
    <dbReference type="NCBI Taxonomy" id="1797582"/>
    <lineage>
        <taxon>Bacteria</taxon>
        <taxon>Candidatus Campbelliibacteriota</taxon>
    </lineage>
</organism>
<dbReference type="Proteomes" id="UP000179003">
    <property type="component" value="Unassembled WGS sequence"/>
</dbReference>
<dbReference type="PANTHER" id="PTHR30399:SF1">
    <property type="entry name" value="UTP PYROPHOSPHATASE"/>
    <property type="match status" value="1"/>
</dbReference>
<evidence type="ECO:0000259" key="1">
    <source>
        <dbReference type="Pfam" id="PF01863"/>
    </source>
</evidence>
<sequence length="179" mass="21439">MKLKENNISYSIKKSKRARRLRLLVRRDGSVVATMPRGGTEDAIEKFLIEKADWVLSKINFFKSIKNAYFPKFNLENKEKAFSLATERIEYFNKIYGFKYNKIFVKNQKTRWGSCSRNGNLNFNFKILFLPEELRDYIIVHELCHLGEFNHSQNFWNLVAQTFPNFKEIRKKFKTMQLF</sequence>
<protein>
    <recommendedName>
        <fullName evidence="1">YgjP-like metallopeptidase domain-containing protein</fullName>
    </recommendedName>
</protein>
<dbReference type="EMBL" id="MFAE01000005">
    <property type="protein sequence ID" value="OGD67502.1"/>
    <property type="molecule type" value="Genomic_DNA"/>
</dbReference>
<dbReference type="InterPro" id="IPR053136">
    <property type="entry name" value="UTP_pyrophosphatase-like"/>
</dbReference>
<dbReference type="PANTHER" id="PTHR30399">
    <property type="entry name" value="UNCHARACTERIZED PROTEIN YGJP"/>
    <property type="match status" value="1"/>
</dbReference>
<dbReference type="Pfam" id="PF01863">
    <property type="entry name" value="YgjP-like"/>
    <property type="match status" value="2"/>
</dbReference>
<dbReference type="AlphaFoldDB" id="A0A1F5EJC1"/>